<name>A0A179D6B4_9BACT</name>
<sequence>MSGFGANRLSLRGEWLSLFLIKILRQRFWQKKTKDRR</sequence>
<protein>
    <submittedName>
        <fullName evidence="1">Uncharacterized protein</fullName>
    </submittedName>
</protein>
<dbReference type="EMBL" id="LWLG01000002">
    <property type="protein sequence ID" value="OAQ21269.1"/>
    <property type="molecule type" value="Genomic_DNA"/>
</dbReference>
<accession>A0A179D6B4</accession>
<keyword evidence="2" id="KW-1185">Reference proteome</keyword>
<dbReference type="Proteomes" id="UP000078390">
    <property type="component" value="Unassembled WGS sequence"/>
</dbReference>
<evidence type="ECO:0000313" key="2">
    <source>
        <dbReference type="Proteomes" id="UP000078390"/>
    </source>
</evidence>
<comment type="caution">
    <text evidence="1">The sequence shown here is derived from an EMBL/GenBank/DDBJ whole genome shotgun (WGS) entry which is preliminary data.</text>
</comment>
<proteinExistence type="predicted"/>
<evidence type="ECO:0000313" key="1">
    <source>
        <dbReference type="EMBL" id="OAQ21269.1"/>
    </source>
</evidence>
<dbReference type="AlphaFoldDB" id="A0A179D6B4"/>
<reference evidence="1 2" key="1">
    <citation type="submission" date="2016-04" db="EMBL/GenBank/DDBJ databases">
        <title>Genome analysis of Thermosulfurimonas dismutans, the first thermophilic sulfur-disproportionating bacterium of the phylum Thermodesulfobacteria.</title>
        <authorList>
            <person name="Mardanov A.V."/>
            <person name="Beletsky A.V."/>
            <person name="Kadnikov V.V."/>
            <person name="Slobodkin A.I."/>
            <person name="Ravin N.V."/>
        </authorList>
    </citation>
    <scope>NUCLEOTIDE SEQUENCE [LARGE SCALE GENOMIC DNA]</scope>
    <source>
        <strain evidence="1 2">S95</strain>
    </source>
</reference>
<organism evidence="1 2">
    <name type="scientific">Thermosulfurimonas dismutans</name>
    <dbReference type="NCBI Taxonomy" id="999894"/>
    <lineage>
        <taxon>Bacteria</taxon>
        <taxon>Pseudomonadati</taxon>
        <taxon>Thermodesulfobacteriota</taxon>
        <taxon>Thermodesulfobacteria</taxon>
        <taxon>Thermodesulfobacteriales</taxon>
        <taxon>Thermodesulfobacteriaceae</taxon>
        <taxon>Thermosulfurimonas</taxon>
    </lineage>
</organism>
<gene>
    <name evidence="1" type="ORF">TDIS_0489</name>
</gene>
<dbReference type="STRING" id="999894.TDIS_0489"/>